<dbReference type="EMBL" id="BMGJ01000016">
    <property type="protein sequence ID" value="GGD74976.1"/>
    <property type="molecule type" value="Genomic_DNA"/>
</dbReference>
<evidence type="ECO:0000313" key="3">
    <source>
        <dbReference type="EMBL" id="GGD74976.1"/>
    </source>
</evidence>
<evidence type="ECO:0000313" key="4">
    <source>
        <dbReference type="Proteomes" id="UP000614272"/>
    </source>
</evidence>
<evidence type="ECO:0008006" key="5">
    <source>
        <dbReference type="Google" id="ProtNLM"/>
    </source>
</evidence>
<proteinExistence type="predicted"/>
<dbReference type="PANTHER" id="PTHR40269">
    <property type="entry name" value="OUTER MEMBRANE PROTEIN-RELATED"/>
    <property type="match status" value="1"/>
</dbReference>
<feature type="compositionally biased region" description="Basic and acidic residues" evidence="1">
    <location>
        <begin position="441"/>
        <end position="451"/>
    </location>
</feature>
<feature type="compositionally biased region" description="Basic residues" evidence="1">
    <location>
        <begin position="380"/>
        <end position="406"/>
    </location>
</feature>
<feature type="compositionally biased region" description="Basic residues" evidence="1">
    <location>
        <begin position="414"/>
        <end position="426"/>
    </location>
</feature>
<reference evidence="4" key="1">
    <citation type="journal article" date="2019" name="Int. J. Syst. Evol. Microbiol.">
        <title>The Global Catalogue of Microorganisms (GCM) 10K type strain sequencing project: providing services to taxonomists for standard genome sequencing and annotation.</title>
        <authorList>
            <consortium name="The Broad Institute Genomics Platform"/>
            <consortium name="The Broad Institute Genome Sequencing Center for Infectious Disease"/>
            <person name="Wu L."/>
            <person name="Ma J."/>
        </authorList>
    </citation>
    <scope>NUCLEOTIDE SEQUENCE [LARGE SCALE GENOMIC DNA]</scope>
    <source>
        <strain evidence="4">CGMCC 1.12923</strain>
    </source>
</reference>
<protein>
    <recommendedName>
        <fullName evidence="5">DUF3300 domain-containing protein</fullName>
    </recommendedName>
</protein>
<name>A0ABQ1RQT2_9ALTE</name>
<keyword evidence="2" id="KW-0732">Signal</keyword>
<dbReference type="Pfam" id="PF11737">
    <property type="entry name" value="DUF3300"/>
    <property type="match status" value="1"/>
</dbReference>
<dbReference type="RefSeq" id="WP_099035993.1">
    <property type="nucleotide sequence ID" value="NZ_BMGJ01000016.1"/>
</dbReference>
<organism evidence="3 4">
    <name type="scientific">Lacimicrobium alkaliphilum</name>
    <dbReference type="NCBI Taxonomy" id="1526571"/>
    <lineage>
        <taxon>Bacteria</taxon>
        <taxon>Pseudomonadati</taxon>
        <taxon>Pseudomonadota</taxon>
        <taxon>Gammaproteobacteria</taxon>
        <taxon>Alteromonadales</taxon>
        <taxon>Alteromonadaceae</taxon>
        <taxon>Lacimicrobium</taxon>
    </lineage>
</organism>
<keyword evidence="4" id="KW-1185">Reference proteome</keyword>
<evidence type="ECO:0000256" key="1">
    <source>
        <dbReference type="SAM" id="MobiDB-lite"/>
    </source>
</evidence>
<feature type="signal peptide" evidence="2">
    <location>
        <begin position="1"/>
        <end position="29"/>
    </location>
</feature>
<feature type="region of interest" description="Disordered" evidence="1">
    <location>
        <begin position="286"/>
        <end position="451"/>
    </location>
</feature>
<comment type="caution">
    <text evidence="3">The sequence shown here is derived from an EMBL/GenBank/DDBJ whole genome shotgun (WGS) entry which is preliminary data.</text>
</comment>
<evidence type="ECO:0000256" key="2">
    <source>
        <dbReference type="SAM" id="SignalP"/>
    </source>
</evidence>
<feature type="chain" id="PRO_5046064935" description="DUF3300 domain-containing protein" evidence="2">
    <location>
        <begin position="30"/>
        <end position="451"/>
    </location>
</feature>
<accession>A0ABQ1RQT2</accession>
<dbReference type="InterPro" id="IPR021728">
    <property type="entry name" value="DUF3300"/>
</dbReference>
<feature type="compositionally biased region" description="Polar residues" evidence="1">
    <location>
        <begin position="286"/>
        <end position="297"/>
    </location>
</feature>
<dbReference type="Proteomes" id="UP000614272">
    <property type="component" value="Unassembled WGS sequence"/>
</dbReference>
<dbReference type="PANTHER" id="PTHR40269:SF1">
    <property type="entry name" value="OUTER MEMBRANE PROTEIN"/>
    <property type="match status" value="1"/>
</dbReference>
<sequence length="451" mass="52967">MPTLPYWKAHLRLLIILLLALCVASVTQAAQTDEQPDEALLDSLLAPVALYPDTLLSHILIAASYPLEVVQASRWRAQHQDPDQSDIIDKAEDQEWDPSVKALLPFDDILSRMSEDLQWTQNLGEAFIADEELVLARIQVLRRKAYDAGNLYSNENVAVEPEPEVIRIETIRKEVVYVPYYDTRTVYGDWWWAHHTPHYWHNPYAHASVNIFWGPRITVRPYFYFSNFHWQNHHIVVNRPHFYKRPRYYPRHTVIIRDGKRWHHEQKHRRGVQYKNPVVHRKVNNQRVSLSRESQQHPVRVLGAQSRAVRSKESVRHHQAVQHKLHKQSKTQRPVHKYGRSVEQSRNKASDTVKSPTQRAIRQARRMRSESVNKGLHSAKGIKRKPVPAGKTKHTATRSRSQVHSRQRPERTQRLKTNHTRTHQSRAAKTVQHTKPSRHIRNNDKSRIQKH</sequence>
<gene>
    <name evidence="3" type="ORF">GCM10011357_32450</name>
</gene>
<feature type="compositionally biased region" description="Basic residues" evidence="1">
    <location>
        <begin position="317"/>
        <end position="339"/>
    </location>
</feature>